<feature type="region of interest" description="Disordered" evidence="9">
    <location>
        <begin position="991"/>
        <end position="1154"/>
    </location>
</feature>
<evidence type="ECO:0000256" key="6">
    <source>
        <dbReference type="ARBA" id="ARBA00023136"/>
    </source>
</evidence>
<keyword evidence="7" id="KW-0325">Glycoprotein</keyword>
<dbReference type="SMART" id="SM00112">
    <property type="entry name" value="CA"/>
    <property type="match status" value="4"/>
</dbReference>
<evidence type="ECO:0000256" key="1">
    <source>
        <dbReference type="ARBA" id="ARBA00004167"/>
    </source>
</evidence>
<dbReference type="InterPro" id="IPR020894">
    <property type="entry name" value="Cadherin_CS"/>
</dbReference>
<evidence type="ECO:0000313" key="13">
    <source>
        <dbReference type="EMBL" id="KAK3878185.1"/>
    </source>
</evidence>
<evidence type="ECO:0000256" key="8">
    <source>
        <dbReference type="PROSITE-ProRule" id="PRU00043"/>
    </source>
</evidence>
<proteinExistence type="predicted"/>
<feature type="compositionally biased region" description="Basic and acidic residues" evidence="9">
    <location>
        <begin position="1138"/>
        <end position="1152"/>
    </location>
</feature>
<keyword evidence="5 10" id="KW-1133">Transmembrane helix</keyword>
<feature type="transmembrane region" description="Helical" evidence="10">
    <location>
        <begin position="556"/>
        <end position="583"/>
    </location>
</feature>
<keyword evidence="4 8" id="KW-0106">Calcium</keyword>
<evidence type="ECO:0000259" key="11">
    <source>
        <dbReference type="PROSITE" id="PS50268"/>
    </source>
</evidence>
<dbReference type="Pfam" id="PF00028">
    <property type="entry name" value="Cadherin"/>
    <property type="match status" value="2"/>
</dbReference>
<organism evidence="13 14">
    <name type="scientific">Petrolisthes cinctipes</name>
    <name type="common">Flat porcelain crab</name>
    <dbReference type="NCBI Taxonomy" id="88211"/>
    <lineage>
        <taxon>Eukaryota</taxon>
        <taxon>Metazoa</taxon>
        <taxon>Ecdysozoa</taxon>
        <taxon>Arthropoda</taxon>
        <taxon>Crustacea</taxon>
        <taxon>Multicrustacea</taxon>
        <taxon>Malacostraca</taxon>
        <taxon>Eumalacostraca</taxon>
        <taxon>Eucarida</taxon>
        <taxon>Decapoda</taxon>
        <taxon>Pleocyemata</taxon>
        <taxon>Anomura</taxon>
        <taxon>Galatheoidea</taxon>
        <taxon>Porcellanidae</taxon>
        <taxon>Petrolisthes</taxon>
    </lineage>
</organism>
<dbReference type="InterPro" id="IPR002126">
    <property type="entry name" value="Cadherin-like_dom"/>
</dbReference>
<keyword evidence="3" id="KW-0677">Repeat</keyword>
<dbReference type="FunFam" id="2.60.40.60:FF:000020">
    <property type="entry name" value="Dachsous cadherin-related 1b"/>
    <property type="match status" value="1"/>
</dbReference>
<reference evidence="13" key="1">
    <citation type="submission" date="2023-10" db="EMBL/GenBank/DDBJ databases">
        <title>Genome assemblies of two species of porcelain crab, Petrolisthes cinctipes and Petrolisthes manimaculis (Anomura: Porcellanidae).</title>
        <authorList>
            <person name="Angst P."/>
        </authorList>
    </citation>
    <scope>NUCLEOTIDE SEQUENCE</scope>
    <source>
        <strain evidence="13">PB745_01</strain>
        <tissue evidence="13">Gill</tissue>
    </source>
</reference>
<evidence type="ECO:0000313" key="12">
    <source>
        <dbReference type="EMBL" id="KAK3864451.1"/>
    </source>
</evidence>
<comment type="caution">
    <text evidence="13">The sequence shown here is derived from an EMBL/GenBank/DDBJ whole genome shotgun (WGS) entry which is preliminary data.</text>
</comment>
<dbReference type="PROSITE" id="PS50268">
    <property type="entry name" value="CADHERIN_2"/>
    <property type="match status" value="4"/>
</dbReference>
<feature type="compositionally biased region" description="Basic and acidic residues" evidence="9">
    <location>
        <begin position="937"/>
        <end position="960"/>
    </location>
</feature>
<evidence type="ECO:0000256" key="2">
    <source>
        <dbReference type="ARBA" id="ARBA00022692"/>
    </source>
</evidence>
<keyword evidence="6 10" id="KW-0472">Membrane</keyword>
<feature type="region of interest" description="Disordered" evidence="9">
    <location>
        <begin position="820"/>
        <end position="841"/>
    </location>
</feature>
<feature type="region of interest" description="Disordered" evidence="9">
    <location>
        <begin position="1221"/>
        <end position="1272"/>
    </location>
</feature>
<evidence type="ECO:0000256" key="9">
    <source>
        <dbReference type="SAM" id="MobiDB-lite"/>
    </source>
</evidence>
<feature type="compositionally biased region" description="Basic and acidic residues" evidence="9">
    <location>
        <begin position="756"/>
        <end position="789"/>
    </location>
</feature>
<dbReference type="Proteomes" id="UP001286313">
    <property type="component" value="Unassembled WGS sequence"/>
</dbReference>
<dbReference type="GO" id="GO:0060429">
    <property type="term" value="P:epithelium development"/>
    <property type="evidence" value="ECO:0007669"/>
    <property type="project" value="UniProtKB-ARBA"/>
</dbReference>
<evidence type="ECO:0000313" key="14">
    <source>
        <dbReference type="Proteomes" id="UP001286313"/>
    </source>
</evidence>
<feature type="domain" description="Cadherin" evidence="11">
    <location>
        <begin position="344"/>
        <end position="470"/>
    </location>
</feature>
<feature type="region of interest" description="Disordered" evidence="9">
    <location>
        <begin position="937"/>
        <end position="972"/>
    </location>
</feature>
<name>A0AAE1KQ73_PETCI</name>
<dbReference type="PRINTS" id="PR00205">
    <property type="entry name" value="CADHERIN"/>
</dbReference>
<evidence type="ECO:0000256" key="7">
    <source>
        <dbReference type="ARBA" id="ARBA00023180"/>
    </source>
</evidence>
<dbReference type="EMBL" id="JAWQEG010003791">
    <property type="protein sequence ID" value="KAK3864451.1"/>
    <property type="molecule type" value="Genomic_DNA"/>
</dbReference>
<dbReference type="GO" id="GO:0007156">
    <property type="term" value="P:homophilic cell adhesion via plasma membrane adhesion molecules"/>
    <property type="evidence" value="ECO:0007669"/>
    <property type="project" value="InterPro"/>
</dbReference>
<feature type="compositionally biased region" description="Low complexity" evidence="9">
    <location>
        <begin position="1244"/>
        <end position="1260"/>
    </location>
</feature>
<feature type="compositionally biased region" description="Basic and acidic residues" evidence="9">
    <location>
        <begin position="1015"/>
        <end position="1031"/>
    </location>
</feature>
<dbReference type="EMBL" id="JAWQEG010001578">
    <property type="protein sequence ID" value="KAK3878185.1"/>
    <property type="molecule type" value="Genomic_DNA"/>
</dbReference>
<dbReference type="GO" id="GO:0009653">
    <property type="term" value="P:anatomical structure morphogenesis"/>
    <property type="evidence" value="ECO:0007669"/>
    <property type="project" value="UniProtKB-ARBA"/>
</dbReference>
<feature type="compositionally biased region" description="Polar residues" evidence="9">
    <location>
        <begin position="1232"/>
        <end position="1243"/>
    </location>
</feature>
<dbReference type="PROSITE" id="PS00232">
    <property type="entry name" value="CADHERIN_1"/>
    <property type="match status" value="1"/>
</dbReference>
<dbReference type="InterPro" id="IPR015919">
    <property type="entry name" value="Cadherin-like_sf"/>
</dbReference>
<comment type="subcellular location">
    <subcellularLocation>
        <location evidence="1">Membrane</location>
        <topology evidence="1">Single-pass membrane protein</topology>
    </subcellularLocation>
</comment>
<feature type="domain" description="Cadherin" evidence="11">
    <location>
        <begin position="125"/>
        <end position="235"/>
    </location>
</feature>
<evidence type="ECO:0000256" key="10">
    <source>
        <dbReference type="SAM" id="Phobius"/>
    </source>
</evidence>
<dbReference type="PANTHER" id="PTHR24028">
    <property type="entry name" value="CADHERIN-87A"/>
    <property type="match status" value="1"/>
</dbReference>
<dbReference type="SUPFAM" id="SSF49313">
    <property type="entry name" value="Cadherin-like"/>
    <property type="match status" value="4"/>
</dbReference>
<keyword evidence="2 10" id="KW-0812">Transmembrane</keyword>
<dbReference type="GO" id="GO:0005509">
    <property type="term" value="F:calcium ion binding"/>
    <property type="evidence" value="ECO:0007669"/>
    <property type="project" value="UniProtKB-UniRule"/>
</dbReference>
<dbReference type="CDD" id="cd11304">
    <property type="entry name" value="Cadherin_repeat"/>
    <property type="match status" value="4"/>
</dbReference>
<feature type="domain" description="Cadherin" evidence="11">
    <location>
        <begin position="24"/>
        <end position="124"/>
    </location>
</feature>
<keyword evidence="14" id="KW-1185">Reference proteome</keyword>
<evidence type="ECO:0000256" key="4">
    <source>
        <dbReference type="ARBA" id="ARBA00022837"/>
    </source>
</evidence>
<gene>
    <name evidence="13" type="ORF">Pcinc_017157</name>
    <name evidence="12" type="ORF">Pcinc_029860</name>
</gene>
<sequence>MPPIFYNAPPVTRITSRMIKDDELVRIMAEDGDQGVPREVRYSLQAASTQYAAFFAINPKTGAITLQNTVNRLLESMTTFEPILVRVTATELEEEETRDPEETYTSSIEIAFVIMDSDMMIPKFIYEQYVGELDENSPSDAVVAFPNPFLKRGLKGMFALSLEGDEGTFSVEPSIVRDSSDFIIKVKNSALLDFEKRPVIEFQVVARQVSGTGQASSTAIVRINLIDKNDNPPVFTQQVYQKDIYENITAGTPIIRVQATDADKGVFGAIRYTGLNGDLADRLQLDTYSGLISCATNNRDLDRERYEELQLTVEATDNNGLGNQALARVVLRLRDVNDEKPKFLKNVYQTVMKPDQTSFRTSLQVQAVDPDAEEPNNKVRYKLGTGSFNSHFRVNAETGELIVVKQLPVSYPQVSSLDREERAFEDDVINLNVIAYDLGIPELSESVPVQIYREEYVERFITFIYPKPKIEVDVRRSEIERTLRTITGGDAEIRTVTPYSTQDTSRSVVTAMVRNNVNTVVDIEKIFVQLNGTQSRIKDTQTVVQLADAKDQRDSYLTGVVFLCILLALLIIIIILCYMWPICPLHRNRKIRKVVGDESADSERASYLRVDERGNYRNEYSEDRTWWDSLPTCCTDAAISLGITPPKRGGGRLAWSGDERQRYWTIGGGGEGAPLEDRGGMLRRGGRDLVLLEDLDESRLPQGRMFRVDSRNSYNSQDLRRTVILRDPRGNQRFVETLREGEHYVMEDVDGSPRNMRMDDPRSIPMDDPRRMEDPRGVRREGVRTEEPRAQAQASVDDDTTYARQGNGEDLRLHASLHGAAPRDDGAAGRHGRPMRRAGMEPGGMMIMTQEEAQRRALMHEDAGGGGFNNRHVEGQYVGVTPRYLQGGSPPLADVQIQTEDQGARADHVVHKLRIRTPIEEETKSLLEAEGIRSSRREMQRARLRTQAEVEPGVHEDTTSRRSFKLNQPANSLYQHTKSSILRFETTKAKMDEEAQQVQRKESTLSRRNSMSGTEGRRSSSMESRSADGRHSLSQAALDGRRSISQATLDPNRGVQPDSRASFERHGSLPSLETGLEREAARRSVSRHGSLGPQDLQEDQLPAADGKSSQNSEYNYDSPTDDLDQRTRRQRKITPHPRYMEWYDRGQDRGPDMRGVPRQLDINEAGQYIEAQEGVTRTVEGRERRLMVVAPPLQGESGGGGGGGVGSGDIGVSGGEGMAVRMSETREAAEGSETQPRIVQETPSEQQRASGAGQSSSTSTNLQQPEGEEELKKIMEKEINLGTSQSSQIFEGDGDLEAVAAERGRRKRSHLLEKKSIFTIAYDDMHTSNLRPESAAMEP</sequence>
<evidence type="ECO:0000256" key="3">
    <source>
        <dbReference type="ARBA" id="ARBA00022737"/>
    </source>
</evidence>
<accession>A0AAE1KQ73</accession>
<dbReference type="Gene3D" id="2.60.40.60">
    <property type="entry name" value="Cadherins"/>
    <property type="match status" value="4"/>
</dbReference>
<feature type="compositionally biased region" description="Polar residues" evidence="9">
    <location>
        <begin position="1107"/>
        <end position="1118"/>
    </location>
</feature>
<feature type="region of interest" description="Disordered" evidence="9">
    <location>
        <begin position="747"/>
        <end position="804"/>
    </location>
</feature>
<feature type="domain" description="Cadherin" evidence="11">
    <location>
        <begin position="236"/>
        <end position="343"/>
    </location>
</feature>
<dbReference type="InterPro" id="IPR050174">
    <property type="entry name" value="Protocadherin/Cadherin-CA"/>
</dbReference>
<evidence type="ECO:0000256" key="5">
    <source>
        <dbReference type="ARBA" id="ARBA00022989"/>
    </source>
</evidence>
<dbReference type="PANTHER" id="PTHR24028:SF263">
    <property type="entry name" value="CADHERIN-RELATED FAMILY MEMBER 1"/>
    <property type="match status" value="1"/>
</dbReference>
<feature type="compositionally biased region" description="Basic and acidic residues" evidence="9">
    <location>
        <begin position="991"/>
        <end position="1005"/>
    </location>
</feature>
<dbReference type="GO" id="GO:0005886">
    <property type="term" value="C:plasma membrane"/>
    <property type="evidence" value="ECO:0007669"/>
    <property type="project" value="InterPro"/>
</dbReference>
<protein>
    <recommendedName>
        <fullName evidence="11">Cadherin domain-containing protein</fullName>
    </recommendedName>
</protein>